<keyword evidence="1" id="KW-0378">Hydrolase</keyword>
<evidence type="ECO:0000313" key="1">
    <source>
        <dbReference type="EMBL" id="CEP78245.1"/>
    </source>
</evidence>
<dbReference type="SUPFAM" id="SSF56784">
    <property type="entry name" value="HAD-like"/>
    <property type="match status" value="1"/>
</dbReference>
<protein>
    <submittedName>
        <fullName evidence="1">Cof-like hydrolase</fullName>
    </submittedName>
</protein>
<dbReference type="PANTHER" id="PTHR10000">
    <property type="entry name" value="PHOSPHOSERINE PHOSPHATASE"/>
    <property type="match status" value="1"/>
</dbReference>
<evidence type="ECO:0000313" key="2">
    <source>
        <dbReference type="Proteomes" id="UP000032809"/>
    </source>
</evidence>
<dbReference type="Gene3D" id="3.30.1240.10">
    <property type="match status" value="1"/>
</dbReference>
<dbReference type="Pfam" id="PF08282">
    <property type="entry name" value="Hydrolase_3"/>
    <property type="match status" value="1"/>
</dbReference>
<dbReference type="KEGG" id="dtn:DTL3_0941"/>
<dbReference type="GO" id="GO:0000287">
    <property type="term" value="F:magnesium ion binding"/>
    <property type="evidence" value="ECO:0007669"/>
    <property type="project" value="TreeGrafter"/>
</dbReference>
<dbReference type="STRING" id="1006576.DTL3_0941"/>
<dbReference type="Gene3D" id="3.40.50.1000">
    <property type="entry name" value="HAD superfamily/HAD-like"/>
    <property type="match status" value="1"/>
</dbReference>
<dbReference type="AlphaFoldDB" id="A0A0C7P1W9"/>
<dbReference type="NCBIfam" id="TIGR00099">
    <property type="entry name" value="Cof-subfamily"/>
    <property type="match status" value="1"/>
</dbReference>
<reference evidence="2" key="1">
    <citation type="submission" date="2014-11" db="EMBL/GenBank/DDBJ databases">
        <authorList>
            <person name="Wibberg D."/>
        </authorList>
    </citation>
    <scope>NUCLEOTIDE SEQUENCE [LARGE SCALE GENOMIC DNA]</scope>
    <source>
        <strain evidence="2">L3</strain>
    </source>
</reference>
<accession>A0A0C7P1W9</accession>
<dbReference type="GO" id="GO:0005829">
    <property type="term" value="C:cytosol"/>
    <property type="evidence" value="ECO:0007669"/>
    <property type="project" value="TreeGrafter"/>
</dbReference>
<dbReference type="PANTHER" id="PTHR10000:SF8">
    <property type="entry name" value="HAD SUPERFAMILY HYDROLASE-LIKE, TYPE 3"/>
    <property type="match status" value="1"/>
</dbReference>
<dbReference type="OrthoDB" id="9790031at2"/>
<dbReference type="PATRIC" id="fig|1006576.9.peg.929"/>
<dbReference type="SFLD" id="SFLDG01144">
    <property type="entry name" value="C2.B.4:_PGP_Like"/>
    <property type="match status" value="1"/>
</dbReference>
<dbReference type="NCBIfam" id="TIGR01484">
    <property type="entry name" value="HAD-SF-IIB"/>
    <property type="match status" value="1"/>
</dbReference>
<dbReference type="InterPro" id="IPR023214">
    <property type="entry name" value="HAD_sf"/>
</dbReference>
<dbReference type="EMBL" id="LN824141">
    <property type="protein sequence ID" value="CEP78245.1"/>
    <property type="molecule type" value="Genomic_DNA"/>
</dbReference>
<dbReference type="InterPro" id="IPR006379">
    <property type="entry name" value="HAD-SF_hydro_IIB"/>
</dbReference>
<dbReference type="RefSeq" id="WP_045087739.1">
    <property type="nucleotide sequence ID" value="NZ_LN824141.1"/>
</dbReference>
<dbReference type="GO" id="GO:0016791">
    <property type="term" value="F:phosphatase activity"/>
    <property type="evidence" value="ECO:0007669"/>
    <property type="project" value="UniProtKB-ARBA"/>
</dbReference>
<dbReference type="SFLD" id="SFLDS00003">
    <property type="entry name" value="Haloacid_Dehalogenase"/>
    <property type="match status" value="1"/>
</dbReference>
<keyword evidence="2" id="KW-1185">Reference proteome</keyword>
<sequence length="284" mass="32542">MNYHLNSSTKVFVFDFDGTLLNSEVRISPRTFEALKKLKEHGHTIILCSGRMYASMLFIVENFLPFLKGYAHIVSYNGGYIVNNKGELLFEEGLDKDVAIDCIEFLRELNVHRHVYINDELISEQDDQEIKDYSKHSFVAYKLVDDLVDTIKNSEHPTLKILGICEQEKLNMVQSLAEKKFEGKINIMRSFSTYLDFMPFGVSKGEALKILSKIYNFNVEEVYVFGDSQNDIDMLRISRNSFAMGNAQKDVKEVARYVIPSNDEDGVAFAIEKILSDDLDNVNI</sequence>
<proteinExistence type="predicted"/>
<dbReference type="PROSITE" id="PS01228">
    <property type="entry name" value="COF_1"/>
    <property type="match status" value="1"/>
</dbReference>
<dbReference type="HOGENOM" id="CLU_044146_0_1_0"/>
<organism evidence="1 2">
    <name type="scientific">Defluviitoga tunisiensis</name>
    <dbReference type="NCBI Taxonomy" id="1006576"/>
    <lineage>
        <taxon>Bacteria</taxon>
        <taxon>Thermotogati</taxon>
        <taxon>Thermotogota</taxon>
        <taxon>Thermotogae</taxon>
        <taxon>Petrotogales</taxon>
        <taxon>Petrotogaceae</taxon>
        <taxon>Defluviitoga</taxon>
    </lineage>
</organism>
<dbReference type="InterPro" id="IPR036412">
    <property type="entry name" value="HAD-like_sf"/>
</dbReference>
<dbReference type="Proteomes" id="UP000032809">
    <property type="component" value="Chromosome I"/>
</dbReference>
<dbReference type="InterPro" id="IPR000150">
    <property type="entry name" value="Cof"/>
</dbReference>
<dbReference type="CDD" id="cd07516">
    <property type="entry name" value="HAD_Pase"/>
    <property type="match status" value="1"/>
</dbReference>
<name>A0A0C7P1W9_DEFTU</name>
<dbReference type="SFLD" id="SFLDG01140">
    <property type="entry name" value="C2.B:_Phosphomannomutase_and_P"/>
    <property type="match status" value="1"/>
</dbReference>
<gene>
    <name evidence="1" type="ORF">DTL3_0941</name>
</gene>